<feature type="binding site" evidence="12">
    <location>
        <begin position="92"/>
        <end position="93"/>
    </location>
    <ligand>
        <name>CoA</name>
        <dbReference type="ChEBI" id="CHEBI:57287"/>
    </ligand>
</feature>
<dbReference type="Pfam" id="PF01648">
    <property type="entry name" value="ACPS"/>
    <property type="match status" value="1"/>
</dbReference>
<feature type="binding site" evidence="12">
    <location>
        <position position="56"/>
    </location>
    <ligand>
        <name>CoA</name>
        <dbReference type="ChEBI" id="CHEBI:57287"/>
    </ligand>
</feature>
<comment type="cofactor">
    <cofactor evidence="13">
        <name>Mg(2+)</name>
        <dbReference type="ChEBI" id="CHEBI:18420"/>
    </cofactor>
</comment>
<dbReference type="GO" id="GO:0000287">
    <property type="term" value="F:magnesium ion binding"/>
    <property type="evidence" value="ECO:0007669"/>
    <property type="project" value="InterPro"/>
</dbReference>
<dbReference type="GO" id="GO:0005886">
    <property type="term" value="C:plasma membrane"/>
    <property type="evidence" value="ECO:0007669"/>
    <property type="project" value="TreeGrafter"/>
</dbReference>
<dbReference type="EMBL" id="SLZU01000018">
    <property type="protein sequence ID" value="TCS59834.1"/>
    <property type="molecule type" value="Genomic_DNA"/>
</dbReference>
<dbReference type="GO" id="GO:0009366">
    <property type="term" value="C:enterobactin synthetase complex"/>
    <property type="evidence" value="ECO:0007669"/>
    <property type="project" value="InterPro"/>
</dbReference>
<dbReference type="Proteomes" id="UP000295696">
    <property type="component" value="Unassembled WGS sequence"/>
</dbReference>
<feature type="domain" description="4'-phosphopantetheinyl transferase" evidence="14">
    <location>
        <begin position="111"/>
        <end position="182"/>
    </location>
</feature>
<evidence type="ECO:0000313" key="17">
    <source>
        <dbReference type="Proteomes" id="UP000295696"/>
    </source>
</evidence>
<keyword evidence="17" id="KW-1185">Reference proteome</keyword>
<sequence>MTNLSALAAALRACVGPGIGVGVADPRGVSAPLFPEEAEATRKMVEKRHREFAAGRAAARAAMAELSLPPMAITMGSDRAPVWPKGLCGSISHCAGAAVAVVAPLDQAATLGIDIEEATPLEMDLWPEILTQVEQDWLMRQPEATRGRHAKTIFSAKEAVYKAQYPLTGRMLGFGDITIKLNPPDFHASLAFGSASLPDMITGHILWIESFVTGVSDPIRLVPEGNAETQSLCR</sequence>
<dbReference type="InterPro" id="IPR041354">
    <property type="entry name" value="4PPT_N"/>
</dbReference>
<comment type="catalytic activity">
    <reaction evidence="10">
        <text>apo-[aryl-carrier protein] + CoA = holo-[aryl-carrier protein] + adenosine 3',5'-bisphosphate + H(+)</text>
        <dbReference type="Rhea" id="RHEA:48404"/>
        <dbReference type="Rhea" id="RHEA-COMP:15903"/>
        <dbReference type="Rhea" id="RHEA-COMP:17557"/>
        <dbReference type="ChEBI" id="CHEBI:15378"/>
        <dbReference type="ChEBI" id="CHEBI:29999"/>
        <dbReference type="ChEBI" id="CHEBI:57287"/>
        <dbReference type="ChEBI" id="CHEBI:58343"/>
        <dbReference type="ChEBI" id="CHEBI:64479"/>
    </reaction>
</comment>
<comment type="catalytic activity">
    <reaction evidence="11">
        <text>apo-[peptidyl-carrier protein] + CoA = holo-[peptidyl-carrier protein] + adenosine 3',5'-bisphosphate + H(+)</text>
        <dbReference type="Rhea" id="RHEA:46228"/>
        <dbReference type="Rhea" id="RHEA-COMP:11479"/>
        <dbReference type="Rhea" id="RHEA-COMP:11480"/>
        <dbReference type="ChEBI" id="CHEBI:15378"/>
        <dbReference type="ChEBI" id="CHEBI:29999"/>
        <dbReference type="ChEBI" id="CHEBI:57287"/>
        <dbReference type="ChEBI" id="CHEBI:58343"/>
        <dbReference type="ChEBI" id="CHEBI:64479"/>
    </reaction>
</comment>
<evidence type="ECO:0000313" key="16">
    <source>
        <dbReference type="EMBL" id="TCS59834.1"/>
    </source>
</evidence>
<evidence type="ECO:0000256" key="12">
    <source>
        <dbReference type="PIRSR" id="PIRSR603542-1"/>
    </source>
</evidence>
<feature type="binding site" evidence="12">
    <location>
        <position position="48"/>
    </location>
    <ligand>
        <name>CoA</name>
        <dbReference type="ChEBI" id="CHEBI:57287"/>
    </ligand>
</feature>
<feature type="binding site" evidence="12">
    <location>
        <position position="162"/>
    </location>
    <ligand>
        <name>CoA</name>
        <dbReference type="ChEBI" id="CHEBI:57287"/>
    </ligand>
</feature>
<evidence type="ECO:0000256" key="1">
    <source>
        <dbReference type="ARBA" id="ARBA00003937"/>
    </source>
</evidence>
<dbReference type="InterPro" id="IPR003542">
    <property type="entry name" value="Enbac_synth_compD-like"/>
</dbReference>
<dbReference type="GO" id="GO:0009239">
    <property type="term" value="P:enterobactin biosynthetic process"/>
    <property type="evidence" value="ECO:0007669"/>
    <property type="project" value="UniProtKB-UniPathway"/>
</dbReference>
<dbReference type="AlphaFoldDB" id="A0A4R3J3X0"/>
<dbReference type="Gene3D" id="3.90.470.20">
    <property type="entry name" value="4'-phosphopantetheinyl transferase domain"/>
    <property type="match status" value="1"/>
</dbReference>
<gene>
    <name evidence="16" type="ORF">EDD52_11845</name>
</gene>
<feature type="binding site" evidence="12">
    <location>
        <position position="158"/>
    </location>
    <ligand>
        <name>CoA</name>
        <dbReference type="ChEBI" id="CHEBI:57287"/>
    </ligand>
</feature>
<comment type="subunit">
    <text evidence="4">EntB, EntD, EntE, and EntF form a multienzyme complex called enterobactin synthase.</text>
</comment>
<comment type="function">
    <text evidence="1">Involved in the biosynthesis of the siderophore enterobactin (enterochelin), which is a macrocyclic trimeric lactone of N-(2,3-dihydroxybenzoyl)-serine. The serine trilactone serves as a scaffolding for the three catechol functionalities that provide hexadentate coordination for the tightly ligated iron(2+) atoms. Plays an essential role in the assembly of the enterobactin by catalyzing the transfer of the 4'-phosphopantetheine (Ppant) moiety from coenzyme A to the apo-domains of both EntB (ArCP domain) and EntF (PCP domain) to yield their holo-forms which make them competent for the activation of 2,3-dihydroxybenzoate (DHB) and L-serine, respectively.</text>
</comment>
<evidence type="ECO:0000256" key="6">
    <source>
        <dbReference type="ARBA" id="ARBA00022679"/>
    </source>
</evidence>
<accession>A0A4R3J3X0</accession>
<feature type="domain" description="4'-phosphopantetheinyl transferase N-terminal" evidence="15">
    <location>
        <begin position="37"/>
        <end position="103"/>
    </location>
</feature>
<dbReference type="PRINTS" id="PR01399">
    <property type="entry name" value="ENTSNTHTASED"/>
</dbReference>
<comment type="caution">
    <text evidence="16">The sequence shown here is derived from an EMBL/GenBank/DDBJ whole genome shotgun (WGS) entry which is preliminary data.</text>
</comment>
<evidence type="ECO:0000256" key="4">
    <source>
        <dbReference type="ARBA" id="ARBA00011503"/>
    </source>
</evidence>
<evidence type="ECO:0000256" key="13">
    <source>
        <dbReference type="PIRSR" id="PIRSR603542-2"/>
    </source>
</evidence>
<organism evidence="16 17">
    <name type="scientific">Primorskyibacter sedentarius</name>
    <dbReference type="NCBI Taxonomy" id="745311"/>
    <lineage>
        <taxon>Bacteria</taxon>
        <taxon>Pseudomonadati</taxon>
        <taxon>Pseudomonadota</taxon>
        <taxon>Alphaproteobacteria</taxon>
        <taxon>Rhodobacterales</taxon>
        <taxon>Roseobacteraceae</taxon>
        <taxon>Primorskyibacter</taxon>
    </lineage>
</organism>
<evidence type="ECO:0000259" key="15">
    <source>
        <dbReference type="Pfam" id="PF17837"/>
    </source>
</evidence>
<feature type="binding site" evidence="12">
    <location>
        <position position="172"/>
    </location>
    <ligand>
        <name>CoA</name>
        <dbReference type="ChEBI" id="CHEBI:57287"/>
    </ligand>
</feature>
<dbReference type="PANTHER" id="PTHR38096">
    <property type="entry name" value="ENTEROBACTIN SYNTHASE COMPONENT D"/>
    <property type="match status" value="1"/>
</dbReference>
<evidence type="ECO:0000256" key="7">
    <source>
        <dbReference type="ARBA" id="ARBA00023191"/>
    </source>
</evidence>
<reference evidence="16 17" key="1">
    <citation type="submission" date="2019-03" db="EMBL/GenBank/DDBJ databases">
        <title>Genomic Encyclopedia of Type Strains, Phase IV (KMG-IV): sequencing the most valuable type-strain genomes for metagenomic binning, comparative biology and taxonomic classification.</title>
        <authorList>
            <person name="Goeker M."/>
        </authorList>
    </citation>
    <scope>NUCLEOTIDE SEQUENCE [LARGE SCALE GENOMIC DNA]</scope>
    <source>
        <strain evidence="16 17">DSM 104836</strain>
    </source>
</reference>
<comment type="similarity">
    <text evidence="3">Belongs to the P-Pant transferase superfamily. EntD family.</text>
</comment>
<name>A0A4R3J3X0_9RHOB</name>
<dbReference type="InterPro" id="IPR037143">
    <property type="entry name" value="4-PPantetheinyl_Trfase_dom_sf"/>
</dbReference>
<dbReference type="Pfam" id="PF17837">
    <property type="entry name" value="4PPT_N"/>
    <property type="match status" value="1"/>
</dbReference>
<evidence type="ECO:0000256" key="3">
    <source>
        <dbReference type="ARBA" id="ARBA00008342"/>
    </source>
</evidence>
<keyword evidence="13" id="KW-0460">Magnesium</keyword>
<evidence type="ECO:0000256" key="2">
    <source>
        <dbReference type="ARBA" id="ARBA00004993"/>
    </source>
</evidence>
<dbReference type="GO" id="GO:0008897">
    <property type="term" value="F:holo-[acyl-carrier-protein] synthase activity"/>
    <property type="evidence" value="ECO:0007669"/>
    <property type="project" value="InterPro"/>
</dbReference>
<evidence type="ECO:0000256" key="9">
    <source>
        <dbReference type="ARBA" id="ARBA00031996"/>
    </source>
</evidence>
<dbReference type="UniPathway" id="UPA00017"/>
<dbReference type="InterPro" id="IPR008278">
    <property type="entry name" value="4-PPantetheinyl_Trfase_dom"/>
</dbReference>
<feature type="binding site" evidence="13">
    <location>
        <position position="116"/>
    </location>
    <ligand>
        <name>Mg(2+)</name>
        <dbReference type="ChEBI" id="CHEBI:18420"/>
    </ligand>
</feature>
<dbReference type="OrthoDB" id="8210607at2"/>
<feature type="binding site" evidence="13">
    <location>
        <position position="115"/>
    </location>
    <ligand>
        <name>Mg(2+)</name>
        <dbReference type="ChEBI" id="CHEBI:18420"/>
    </ligand>
</feature>
<feature type="binding site" evidence="12">
    <location>
        <position position="114"/>
    </location>
    <ligand>
        <name>CoA</name>
        <dbReference type="ChEBI" id="CHEBI:57287"/>
    </ligand>
</feature>
<feature type="binding site" evidence="13">
    <location>
        <position position="114"/>
    </location>
    <ligand>
        <name>Mg(2+)</name>
        <dbReference type="ChEBI" id="CHEBI:18420"/>
    </ligand>
</feature>
<keyword evidence="6 16" id="KW-0808">Transferase</keyword>
<comment type="pathway">
    <text evidence="2">Siderophore biosynthesis; enterobactin biosynthesis.</text>
</comment>
<dbReference type="PANTHER" id="PTHR38096:SF1">
    <property type="entry name" value="ENTEROBACTIN SYNTHASE COMPONENT D"/>
    <property type="match status" value="1"/>
</dbReference>
<evidence type="ECO:0000256" key="10">
    <source>
        <dbReference type="ARBA" id="ARBA00049176"/>
    </source>
</evidence>
<dbReference type="SUPFAM" id="SSF56214">
    <property type="entry name" value="4'-phosphopantetheinyl transferase"/>
    <property type="match status" value="1"/>
</dbReference>
<dbReference type="RefSeq" id="WP_132247772.1">
    <property type="nucleotide sequence ID" value="NZ_SLZU01000018.1"/>
</dbReference>
<keyword evidence="13" id="KW-0479">Metal-binding</keyword>
<keyword evidence="7" id="KW-0259">Enterobactin biosynthesis</keyword>
<proteinExistence type="inferred from homology"/>
<evidence type="ECO:0000256" key="11">
    <source>
        <dbReference type="ARBA" id="ARBA00049191"/>
    </source>
</evidence>
<evidence type="ECO:0000259" key="14">
    <source>
        <dbReference type="Pfam" id="PF01648"/>
    </source>
</evidence>
<protein>
    <recommendedName>
        <fullName evidence="5">Enterobactin synthase component D</fullName>
    </recommendedName>
    <alternativeName>
        <fullName evidence="8">4'-phosphopantetheinyl transferase EntD</fullName>
    </alternativeName>
    <alternativeName>
        <fullName evidence="9">Enterochelin synthase D</fullName>
    </alternativeName>
</protein>
<evidence type="ECO:0000256" key="5">
    <source>
        <dbReference type="ARBA" id="ARBA00019087"/>
    </source>
</evidence>
<evidence type="ECO:0000256" key="8">
    <source>
        <dbReference type="ARBA" id="ARBA00029894"/>
    </source>
</evidence>